<dbReference type="InterPro" id="IPR005152">
    <property type="entry name" value="Lipase_secreted"/>
</dbReference>
<dbReference type="Proteomes" id="UP000199417">
    <property type="component" value="Unassembled WGS sequence"/>
</dbReference>
<dbReference type="EMBL" id="FNAB01000010">
    <property type="protein sequence ID" value="SDE10572.1"/>
    <property type="molecule type" value="Genomic_DNA"/>
</dbReference>
<dbReference type="PANTHER" id="PTHR34853">
    <property type="match status" value="1"/>
</dbReference>
<dbReference type="PANTHER" id="PTHR34853:SF1">
    <property type="entry name" value="LIPASE 5"/>
    <property type="match status" value="1"/>
</dbReference>
<dbReference type="PIRSF" id="PIRSF029171">
    <property type="entry name" value="Esterase_LipA"/>
    <property type="match status" value="1"/>
</dbReference>
<keyword evidence="2" id="KW-1185">Reference proteome</keyword>
<name>A0A1G7A6Y0_9NOCA</name>
<dbReference type="GO" id="GO:0004806">
    <property type="term" value="F:triacylglycerol lipase activity"/>
    <property type="evidence" value="ECO:0007669"/>
    <property type="project" value="InterPro"/>
</dbReference>
<gene>
    <name evidence="1" type="ORF">SAMN05444580_11070</name>
</gene>
<organism evidence="1 2">
    <name type="scientific">Rhodococcus tukisamuensis</name>
    <dbReference type="NCBI Taxonomy" id="168276"/>
    <lineage>
        <taxon>Bacteria</taxon>
        <taxon>Bacillati</taxon>
        <taxon>Actinomycetota</taxon>
        <taxon>Actinomycetes</taxon>
        <taxon>Mycobacteriales</taxon>
        <taxon>Nocardiaceae</taxon>
        <taxon>Rhodococcus</taxon>
    </lineage>
</organism>
<evidence type="ECO:0000313" key="2">
    <source>
        <dbReference type="Proteomes" id="UP000199417"/>
    </source>
</evidence>
<reference evidence="1 2" key="1">
    <citation type="submission" date="2016-10" db="EMBL/GenBank/DDBJ databases">
        <authorList>
            <person name="de Groot N.N."/>
        </authorList>
    </citation>
    <scope>NUCLEOTIDE SEQUENCE [LARGE SCALE GENOMIC DNA]</scope>
    <source>
        <strain evidence="1 2">JCM 11308</strain>
    </source>
</reference>
<dbReference type="AlphaFoldDB" id="A0A1G7A6Y0"/>
<dbReference type="RefSeq" id="WP_072845013.1">
    <property type="nucleotide sequence ID" value="NZ_FNAB01000010.1"/>
</dbReference>
<proteinExistence type="predicted"/>
<evidence type="ECO:0000313" key="1">
    <source>
        <dbReference type="EMBL" id="SDE10572.1"/>
    </source>
</evidence>
<dbReference type="SUPFAM" id="SSF53474">
    <property type="entry name" value="alpha/beta-Hydrolases"/>
    <property type="match status" value="1"/>
</dbReference>
<dbReference type="InterPro" id="IPR029058">
    <property type="entry name" value="AB_hydrolase_fold"/>
</dbReference>
<dbReference type="Pfam" id="PF03583">
    <property type="entry name" value="LIP"/>
    <property type="match status" value="1"/>
</dbReference>
<sequence length="376" mass="39374">MERTRIHALTVLLVTLAVAWVAVPAAVGAAPAAPGEVLSKQEMPAAVAVPGAARAYRLTYRTTDHFGAPAVSSGAVYLPPGTAPAGGWPVISYAHGTIGVADACAPSVVGLYEPESQYVARWLARGYAVVATDYIGLGTDGPLPYLDGLAAAYSVIDMVRASRSAVGDLAPRWLVAGLSQGGHAAMFAAHEATRYAPELDYRGAVALGVPSNLEQIFPLAGPGIPNFGVAGLTVFLLYTVMGLGEVRPDLNLDGYLSPRGRDLAAKAEQVCTVDLRPSIGNASVGDLFSRSLNNTQVRRAFADYLAVPTAGYDRPVFLGQGLSDLVVPFPLNVKLAADLALRGARVDFRTYPGTDHVGTLAASFDDSARFVDRILR</sequence>
<dbReference type="GO" id="GO:0016042">
    <property type="term" value="P:lipid catabolic process"/>
    <property type="evidence" value="ECO:0007669"/>
    <property type="project" value="InterPro"/>
</dbReference>
<dbReference type="STRING" id="168276.SAMN05444580_11070"/>
<dbReference type="Gene3D" id="3.40.50.1820">
    <property type="entry name" value="alpha/beta hydrolase"/>
    <property type="match status" value="2"/>
</dbReference>
<accession>A0A1G7A6Y0</accession>
<protein>
    <submittedName>
        <fullName evidence="1">Secretory lipase</fullName>
    </submittedName>
</protein>